<name>A0A6I1MLG5_9CLOT</name>
<keyword evidence="2" id="KW-1185">Reference proteome</keyword>
<dbReference type="Pfam" id="PF19640">
    <property type="entry name" value="DUF6143"/>
    <property type="match status" value="1"/>
</dbReference>
<proteinExistence type="predicted"/>
<dbReference type="AlphaFoldDB" id="A0A6I1MLG5"/>
<gene>
    <name evidence="1" type="ORF">GBZ86_07410</name>
</gene>
<dbReference type="OrthoDB" id="2858798at2"/>
<protein>
    <submittedName>
        <fullName evidence="1">Uncharacterized protein</fullName>
    </submittedName>
</protein>
<sequence>MSNGPYYYNVQEGYCGSKEDYYDSKGHDPYNMWIEKLENLKIISKNNIVNKKNYKHFVGKIILNGIAHNKYLWGGIENPIKSKVNLLIDNEIITNFTKGKIIVETWVNTNFIKLGKKEEQVISTDFTHSNNVNRCNLKYSNNLNNKPKEGVNPSIEIVSAQSTLSRELNGKYIIPPGGSYLLLIEPTSLEKEINLSFSWWEEEL</sequence>
<evidence type="ECO:0000313" key="2">
    <source>
        <dbReference type="Proteomes" id="UP000430345"/>
    </source>
</evidence>
<evidence type="ECO:0000313" key="1">
    <source>
        <dbReference type="EMBL" id="MPQ43583.1"/>
    </source>
</evidence>
<dbReference type="InterPro" id="IPR046141">
    <property type="entry name" value="DUF6143"/>
</dbReference>
<dbReference type="RefSeq" id="WP_152889246.1">
    <property type="nucleotide sequence ID" value="NZ_WHJC01000082.1"/>
</dbReference>
<accession>A0A6I1MLG5</accession>
<comment type="caution">
    <text evidence="1">The sequence shown here is derived from an EMBL/GenBank/DDBJ whole genome shotgun (WGS) entry which is preliminary data.</text>
</comment>
<dbReference type="EMBL" id="WHJC01000082">
    <property type="protein sequence ID" value="MPQ43583.1"/>
    <property type="molecule type" value="Genomic_DNA"/>
</dbReference>
<organism evidence="1 2">
    <name type="scientific">Clostridium tarantellae</name>
    <dbReference type="NCBI Taxonomy" id="39493"/>
    <lineage>
        <taxon>Bacteria</taxon>
        <taxon>Bacillati</taxon>
        <taxon>Bacillota</taxon>
        <taxon>Clostridia</taxon>
        <taxon>Eubacteriales</taxon>
        <taxon>Clostridiaceae</taxon>
        <taxon>Clostridium</taxon>
    </lineage>
</organism>
<reference evidence="1 2" key="1">
    <citation type="submission" date="2019-10" db="EMBL/GenBank/DDBJ databases">
        <title>The Genome Sequence of Clostridium tarantellae Isolated from Fish Brain.</title>
        <authorList>
            <person name="Bano L."/>
            <person name="Kiel M."/>
            <person name="Sales G."/>
            <person name="Doxey A.C."/>
            <person name="Mansfield M.J."/>
            <person name="Schiavone M."/>
            <person name="Rossetto O."/>
            <person name="Pirazzini M."/>
            <person name="Dobrindt U."/>
            <person name="Montecucco C."/>
        </authorList>
    </citation>
    <scope>NUCLEOTIDE SEQUENCE [LARGE SCALE GENOMIC DNA]</scope>
    <source>
        <strain evidence="1 2">DSM 3997</strain>
    </source>
</reference>
<dbReference type="Proteomes" id="UP000430345">
    <property type="component" value="Unassembled WGS sequence"/>
</dbReference>